<comment type="caution">
    <text evidence="4">The sequence shown here is derived from an EMBL/GenBank/DDBJ whole genome shotgun (WGS) entry which is preliminary data.</text>
</comment>
<proteinExistence type="predicted"/>
<keyword evidence="1" id="KW-0902">Two-component regulatory system</keyword>
<keyword evidence="5" id="KW-1185">Reference proteome</keyword>
<dbReference type="SUPFAM" id="SSF47226">
    <property type="entry name" value="Histidine-containing phosphotransfer domain, HPT domain"/>
    <property type="match status" value="1"/>
</dbReference>
<reference evidence="4 5" key="1">
    <citation type="submission" date="2018-05" db="EMBL/GenBank/DDBJ databases">
        <title>Abyssibacter profundi OUC007T gen. nov., sp. nov, a marine bacterium isolated from seawater of the Mariana Trench.</title>
        <authorList>
            <person name="Zhou S."/>
        </authorList>
    </citation>
    <scope>NUCLEOTIDE SEQUENCE [LARGE SCALE GENOMIC DNA]</scope>
    <source>
        <strain evidence="4 5">OUC007</strain>
    </source>
</reference>
<sequence>MTKLRSSRFAWPVCRQQLGGADNSVLPLESNVLRRLATDIGEEGLQQALALFHEELSQVADELTPVALDSARLAKQAHVIKSSSATFGATLLRELAADIESRAQSGEPVPVADLQRLQAVLVDTMAAVTAELDAGGR</sequence>
<evidence type="ECO:0000313" key="5">
    <source>
        <dbReference type="Proteomes" id="UP000251800"/>
    </source>
</evidence>
<dbReference type="EMBL" id="QEQK01000019">
    <property type="protein sequence ID" value="PWN54708.1"/>
    <property type="molecule type" value="Genomic_DNA"/>
</dbReference>
<accession>A0A383XQ04</accession>
<keyword evidence="2" id="KW-0597">Phosphoprotein</keyword>
<feature type="modified residue" description="Phosphohistidine" evidence="2">
    <location>
        <position position="78"/>
    </location>
</feature>
<dbReference type="PROSITE" id="PS50894">
    <property type="entry name" value="HPT"/>
    <property type="match status" value="1"/>
</dbReference>
<dbReference type="Pfam" id="PF01627">
    <property type="entry name" value="Hpt"/>
    <property type="match status" value="1"/>
</dbReference>
<dbReference type="InterPro" id="IPR008207">
    <property type="entry name" value="Sig_transdc_His_kin_Hpt_dom"/>
</dbReference>
<organism evidence="4 5">
    <name type="scientific">Abyssibacter profundi</name>
    <dbReference type="NCBI Taxonomy" id="2182787"/>
    <lineage>
        <taxon>Bacteria</taxon>
        <taxon>Pseudomonadati</taxon>
        <taxon>Pseudomonadota</taxon>
        <taxon>Gammaproteobacteria</taxon>
        <taxon>Chromatiales</taxon>
        <taxon>Oceanococcaceae</taxon>
        <taxon>Abyssibacter</taxon>
    </lineage>
</organism>
<evidence type="ECO:0000313" key="4">
    <source>
        <dbReference type="EMBL" id="PWN54708.1"/>
    </source>
</evidence>
<protein>
    <recommendedName>
        <fullName evidence="3">HPt domain-containing protein</fullName>
    </recommendedName>
</protein>
<feature type="domain" description="HPt" evidence="3">
    <location>
        <begin position="37"/>
        <end position="135"/>
    </location>
</feature>
<dbReference type="Gene3D" id="1.20.120.160">
    <property type="entry name" value="HPT domain"/>
    <property type="match status" value="1"/>
</dbReference>
<evidence type="ECO:0000259" key="3">
    <source>
        <dbReference type="PROSITE" id="PS50894"/>
    </source>
</evidence>
<dbReference type="GO" id="GO:0004672">
    <property type="term" value="F:protein kinase activity"/>
    <property type="evidence" value="ECO:0007669"/>
    <property type="project" value="UniProtKB-ARBA"/>
</dbReference>
<dbReference type="GO" id="GO:0000160">
    <property type="term" value="P:phosphorelay signal transduction system"/>
    <property type="evidence" value="ECO:0007669"/>
    <property type="project" value="UniProtKB-KW"/>
</dbReference>
<dbReference type="Proteomes" id="UP000251800">
    <property type="component" value="Unassembled WGS sequence"/>
</dbReference>
<name>A0A383XQ04_9GAMM</name>
<evidence type="ECO:0000256" key="2">
    <source>
        <dbReference type="PROSITE-ProRule" id="PRU00110"/>
    </source>
</evidence>
<dbReference type="InterPro" id="IPR036641">
    <property type="entry name" value="HPT_dom_sf"/>
</dbReference>
<evidence type="ECO:0000256" key="1">
    <source>
        <dbReference type="ARBA" id="ARBA00023012"/>
    </source>
</evidence>
<gene>
    <name evidence="4" type="ORF">DEH80_15920</name>
</gene>
<dbReference type="AlphaFoldDB" id="A0A383XQ04"/>
<dbReference type="OrthoDB" id="5771208at2"/>